<dbReference type="KEGG" id="pcor:KS4_06200"/>
<evidence type="ECO:0000256" key="4">
    <source>
        <dbReference type="ARBA" id="ARBA00022723"/>
    </source>
</evidence>
<evidence type="ECO:0000256" key="6">
    <source>
        <dbReference type="ARBA" id="ARBA00023002"/>
    </source>
</evidence>
<dbReference type="Proteomes" id="UP000317369">
    <property type="component" value="Chromosome"/>
</dbReference>
<dbReference type="GO" id="GO:0030091">
    <property type="term" value="P:protein repair"/>
    <property type="evidence" value="ECO:0007669"/>
    <property type="project" value="InterPro"/>
</dbReference>
<dbReference type="EC" id="1.8.4.12" evidence="3"/>
<accession>A0A517YQS7</accession>
<keyword evidence="10" id="KW-1185">Reference proteome</keyword>
<evidence type="ECO:0000256" key="3">
    <source>
        <dbReference type="ARBA" id="ARBA00012499"/>
    </source>
</evidence>
<dbReference type="EMBL" id="CP036425">
    <property type="protein sequence ID" value="QDU32586.1"/>
    <property type="molecule type" value="Genomic_DNA"/>
</dbReference>
<gene>
    <name evidence="9" type="primary">msrB_1</name>
    <name evidence="9" type="ORF">KS4_06200</name>
</gene>
<keyword evidence="4" id="KW-0479">Metal-binding</keyword>
<protein>
    <recommendedName>
        <fullName evidence="3">peptide-methionine (R)-S-oxide reductase</fullName>
        <ecNumber evidence="3">1.8.4.12</ecNumber>
    </recommendedName>
</protein>
<dbReference type="InterPro" id="IPR011057">
    <property type="entry name" value="Mss4-like_sf"/>
</dbReference>
<sequence>MVGRIAKLMVCAVATVGFLFVSGCYKDDVPQERVEMPMPGGRGEVKPNQKIEMLAKHERDARVKELEGKELMSCGEVMPVANGGEVVGDGEGVRRVEKSDEEWRSLLSHDEYRVMREKGTERAFTGQWLKNKEKGQYVCAACGSVLFESDDKFESRTGWPSFSEVAEKGNVVLKEDRSYGMVRAEVVCGVCDGHLGHVFNDGPLPSGKRYCINSVALDFNKYAK</sequence>
<dbReference type="PANTHER" id="PTHR10173:SF52">
    <property type="entry name" value="METHIONINE-R-SULFOXIDE REDUCTASE B1"/>
    <property type="match status" value="1"/>
</dbReference>
<dbReference type="FunFam" id="2.170.150.20:FF:000001">
    <property type="entry name" value="Peptide methionine sulfoxide reductase MsrB"/>
    <property type="match status" value="1"/>
</dbReference>
<comment type="similarity">
    <text evidence="2">Belongs to the MsrB Met sulfoxide reductase family.</text>
</comment>
<reference evidence="9 10" key="1">
    <citation type="submission" date="2019-02" db="EMBL/GenBank/DDBJ databases">
        <title>Deep-cultivation of Planctomycetes and their phenomic and genomic characterization uncovers novel biology.</title>
        <authorList>
            <person name="Wiegand S."/>
            <person name="Jogler M."/>
            <person name="Boedeker C."/>
            <person name="Pinto D."/>
            <person name="Vollmers J."/>
            <person name="Rivas-Marin E."/>
            <person name="Kohn T."/>
            <person name="Peeters S.H."/>
            <person name="Heuer A."/>
            <person name="Rast P."/>
            <person name="Oberbeckmann S."/>
            <person name="Bunk B."/>
            <person name="Jeske O."/>
            <person name="Meyerdierks A."/>
            <person name="Storesund J.E."/>
            <person name="Kallscheuer N."/>
            <person name="Luecker S."/>
            <person name="Lage O.M."/>
            <person name="Pohl T."/>
            <person name="Merkel B.J."/>
            <person name="Hornburger P."/>
            <person name="Mueller R.-W."/>
            <person name="Bruemmer F."/>
            <person name="Labrenz M."/>
            <person name="Spormann A.M."/>
            <person name="Op den Camp H."/>
            <person name="Overmann J."/>
            <person name="Amann R."/>
            <person name="Jetten M.S.M."/>
            <person name="Mascher T."/>
            <person name="Medema M.H."/>
            <person name="Devos D.P."/>
            <person name="Kaster A.-K."/>
            <person name="Ovreas L."/>
            <person name="Rohde M."/>
            <person name="Galperin M.Y."/>
            <person name="Jogler C."/>
        </authorList>
    </citation>
    <scope>NUCLEOTIDE SEQUENCE [LARGE SCALE GENOMIC DNA]</scope>
    <source>
        <strain evidence="9 10">KS4</strain>
    </source>
</reference>
<dbReference type="GO" id="GO:0005737">
    <property type="term" value="C:cytoplasm"/>
    <property type="evidence" value="ECO:0007669"/>
    <property type="project" value="TreeGrafter"/>
</dbReference>
<dbReference type="SUPFAM" id="SSF51316">
    <property type="entry name" value="Mss4-like"/>
    <property type="match status" value="1"/>
</dbReference>
<evidence type="ECO:0000256" key="2">
    <source>
        <dbReference type="ARBA" id="ARBA00007174"/>
    </source>
</evidence>
<keyword evidence="6 9" id="KW-0560">Oxidoreductase</keyword>
<dbReference type="GO" id="GO:0006979">
    <property type="term" value="P:response to oxidative stress"/>
    <property type="evidence" value="ECO:0007669"/>
    <property type="project" value="InterPro"/>
</dbReference>
<feature type="domain" description="MsrB" evidence="8">
    <location>
        <begin position="100"/>
        <end position="222"/>
    </location>
</feature>
<dbReference type="Pfam" id="PF01641">
    <property type="entry name" value="SelR"/>
    <property type="match status" value="1"/>
</dbReference>
<organism evidence="9 10">
    <name type="scientific">Poriferisphaera corsica</name>
    <dbReference type="NCBI Taxonomy" id="2528020"/>
    <lineage>
        <taxon>Bacteria</taxon>
        <taxon>Pseudomonadati</taxon>
        <taxon>Planctomycetota</taxon>
        <taxon>Phycisphaerae</taxon>
        <taxon>Phycisphaerales</taxon>
        <taxon>Phycisphaeraceae</taxon>
        <taxon>Poriferisphaera</taxon>
    </lineage>
</organism>
<evidence type="ECO:0000256" key="7">
    <source>
        <dbReference type="ARBA" id="ARBA00048488"/>
    </source>
</evidence>
<comment type="catalytic activity">
    <reaction evidence="7">
        <text>L-methionyl-[protein] + [thioredoxin]-disulfide + H2O = L-methionyl-(R)-S-oxide-[protein] + [thioredoxin]-dithiol</text>
        <dbReference type="Rhea" id="RHEA:24164"/>
        <dbReference type="Rhea" id="RHEA-COMP:10698"/>
        <dbReference type="Rhea" id="RHEA-COMP:10700"/>
        <dbReference type="Rhea" id="RHEA-COMP:12313"/>
        <dbReference type="Rhea" id="RHEA-COMP:12314"/>
        <dbReference type="ChEBI" id="CHEBI:15377"/>
        <dbReference type="ChEBI" id="CHEBI:16044"/>
        <dbReference type="ChEBI" id="CHEBI:29950"/>
        <dbReference type="ChEBI" id="CHEBI:45764"/>
        <dbReference type="ChEBI" id="CHEBI:50058"/>
        <dbReference type="EC" id="1.8.4.12"/>
    </reaction>
</comment>
<comment type="cofactor">
    <cofactor evidence="1">
        <name>Zn(2+)</name>
        <dbReference type="ChEBI" id="CHEBI:29105"/>
    </cofactor>
</comment>
<dbReference type="NCBIfam" id="TIGR00357">
    <property type="entry name" value="peptide-methionine (R)-S-oxide reductase MsrB"/>
    <property type="match status" value="1"/>
</dbReference>
<dbReference type="InterPro" id="IPR028427">
    <property type="entry name" value="Met_Sox_Rdtase_MsrB"/>
</dbReference>
<proteinExistence type="inferred from homology"/>
<name>A0A517YQS7_9BACT</name>
<dbReference type="GO" id="GO:0033743">
    <property type="term" value="F:peptide-methionine (R)-S-oxide reductase activity"/>
    <property type="evidence" value="ECO:0007669"/>
    <property type="project" value="UniProtKB-EC"/>
</dbReference>
<evidence type="ECO:0000313" key="9">
    <source>
        <dbReference type="EMBL" id="QDU32586.1"/>
    </source>
</evidence>
<dbReference type="PROSITE" id="PS51790">
    <property type="entry name" value="MSRB"/>
    <property type="match status" value="1"/>
</dbReference>
<dbReference type="InterPro" id="IPR002579">
    <property type="entry name" value="Met_Sox_Rdtase_MsrB_dom"/>
</dbReference>
<evidence type="ECO:0000313" key="10">
    <source>
        <dbReference type="Proteomes" id="UP000317369"/>
    </source>
</evidence>
<evidence type="ECO:0000259" key="8">
    <source>
        <dbReference type="PROSITE" id="PS51790"/>
    </source>
</evidence>
<evidence type="ECO:0000256" key="5">
    <source>
        <dbReference type="ARBA" id="ARBA00022833"/>
    </source>
</evidence>
<evidence type="ECO:0000256" key="1">
    <source>
        <dbReference type="ARBA" id="ARBA00001947"/>
    </source>
</evidence>
<dbReference type="PROSITE" id="PS51257">
    <property type="entry name" value="PROKAR_LIPOPROTEIN"/>
    <property type="match status" value="1"/>
</dbReference>
<dbReference type="GO" id="GO:0046872">
    <property type="term" value="F:metal ion binding"/>
    <property type="evidence" value="ECO:0007669"/>
    <property type="project" value="UniProtKB-KW"/>
</dbReference>
<keyword evidence="5" id="KW-0862">Zinc</keyword>
<dbReference type="PANTHER" id="PTHR10173">
    <property type="entry name" value="METHIONINE SULFOXIDE REDUCTASE"/>
    <property type="match status" value="1"/>
</dbReference>
<dbReference type="Gene3D" id="2.170.150.20">
    <property type="entry name" value="Peptide methionine sulfoxide reductase"/>
    <property type="match status" value="1"/>
</dbReference>
<dbReference type="AlphaFoldDB" id="A0A517YQS7"/>